<dbReference type="Proteomes" id="UP000215335">
    <property type="component" value="Unassembled WGS sequence"/>
</dbReference>
<feature type="compositionally biased region" description="Polar residues" evidence="1">
    <location>
        <begin position="71"/>
        <end position="84"/>
    </location>
</feature>
<organism evidence="2 3">
    <name type="scientific">Trichomalopsis sarcophagae</name>
    <dbReference type="NCBI Taxonomy" id="543379"/>
    <lineage>
        <taxon>Eukaryota</taxon>
        <taxon>Metazoa</taxon>
        <taxon>Ecdysozoa</taxon>
        <taxon>Arthropoda</taxon>
        <taxon>Hexapoda</taxon>
        <taxon>Insecta</taxon>
        <taxon>Pterygota</taxon>
        <taxon>Neoptera</taxon>
        <taxon>Endopterygota</taxon>
        <taxon>Hymenoptera</taxon>
        <taxon>Apocrita</taxon>
        <taxon>Proctotrupomorpha</taxon>
        <taxon>Chalcidoidea</taxon>
        <taxon>Pteromalidae</taxon>
        <taxon>Pteromalinae</taxon>
        <taxon>Trichomalopsis</taxon>
    </lineage>
</organism>
<evidence type="ECO:0000256" key="1">
    <source>
        <dbReference type="SAM" id="MobiDB-lite"/>
    </source>
</evidence>
<sequence>MFIKLAAATERRDEAEQHRRRRTKKNEEEERKEEEVEAAERWYVASEHQPRGIEWLIQRSPALGGQEQENKTINRNTNLTPSLG</sequence>
<feature type="region of interest" description="Disordered" evidence="1">
    <location>
        <begin position="1"/>
        <end position="35"/>
    </location>
</feature>
<dbReference type="EMBL" id="NNAY01002775">
    <property type="protein sequence ID" value="OXU20578.1"/>
    <property type="molecule type" value="Genomic_DNA"/>
</dbReference>
<evidence type="ECO:0000313" key="3">
    <source>
        <dbReference type="Proteomes" id="UP000215335"/>
    </source>
</evidence>
<feature type="region of interest" description="Disordered" evidence="1">
    <location>
        <begin position="62"/>
        <end position="84"/>
    </location>
</feature>
<proteinExistence type="predicted"/>
<dbReference type="AlphaFoldDB" id="A0A232EQG1"/>
<keyword evidence="3" id="KW-1185">Reference proteome</keyword>
<reference evidence="2 3" key="1">
    <citation type="journal article" date="2017" name="Curr. Biol.">
        <title>The Evolution of Venom by Co-option of Single-Copy Genes.</title>
        <authorList>
            <person name="Martinson E.O."/>
            <person name="Mrinalini"/>
            <person name="Kelkar Y.D."/>
            <person name="Chang C.H."/>
            <person name="Werren J.H."/>
        </authorList>
    </citation>
    <scope>NUCLEOTIDE SEQUENCE [LARGE SCALE GENOMIC DNA]</scope>
    <source>
        <strain evidence="2 3">Alberta</strain>
        <tissue evidence="2">Whole body</tissue>
    </source>
</reference>
<name>A0A232EQG1_9HYME</name>
<comment type="caution">
    <text evidence="2">The sequence shown here is derived from an EMBL/GenBank/DDBJ whole genome shotgun (WGS) entry which is preliminary data.</text>
</comment>
<protein>
    <submittedName>
        <fullName evidence="2">Uncharacterized protein</fullName>
    </submittedName>
</protein>
<gene>
    <name evidence="2" type="ORF">TSAR_007872</name>
</gene>
<evidence type="ECO:0000313" key="2">
    <source>
        <dbReference type="EMBL" id="OXU20578.1"/>
    </source>
</evidence>
<accession>A0A232EQG1</accession>